<dbReference type="Gene3D" id="1.25.40.10">
    <property type="entry name" value="Tetratricopeptide repeat domain"/>
    <property type="match status" value="1"/>
</dbReference>
<dbReference type="InterPro" id="IPR011990">
    <property type="entry name" value="TPR-like_helical_dom_sf"/>
</dbReference>
<accession>A0A9X4R5T2</accession>
<dbReference type="EMBL" id="SGUG01000025">
    <property type="protein sequence ID" value="MDG0864015.1"/>
    <property type="molecule type" value="Genomic_DNA"/>
</dbReference>
<reference evidence="1" key="1">
    <citation type="submission" date="2019-02" db="EMBL/GenBank/DDBJ databases">
        <title>Draft genome of the type strain Pelomonas aquatica CCUG 52575T.</title>
        <authorList>
            <person name="Gomila M."/>
            <person name="Lalucat J."/>
        </authorList>
    </citation>
    <scope>NUCLEOTIDE SEQUENCE</scope>
    <source>
        <strain evidence="1">CCUG 52575</strain>
    </source>
</reference>
<keyword evidence="2" id="KW-1185">Reference proteome</keyword>
<dbReference type="Pfam" id="PF14559">
    <property type="entry name" value="TPR_19"/>
    <property type="match status" value="1"/>
</dbReference>
<dbReference type="AlphaFoldDB" id="A0A9X4R5T2"/>
<dbReference type="Pfam" id="PF07024">
    <property type="entry name" value="ImpE"/>
    <property type="match status" value="1"/>
</dbReference>
<gene>
    <name evidence="1" type="ORF">EXJ73_16260</name>
</gene>
<comment type="caution">
    <text evidence="1">The sequence shown here is derived from an EMBL/GenBank/DDBJ whole genome shotgun (WGS) entry which is preliminary data.</text>
</comment>
<protein>
    <submittedName>
        <fullName evidence="1">Tetratricopeptide repeat protein</fullName>
    </submittedName>
</protein>
<organism evidence="1 2">
    <name type="scientific">Pelomonas aquatica</name>
    <dbReference type="NCBI Taxonomy" id="431058"/>
    <lineage>
        <taxon>Bacteria</taxon>
        <taxon>Pseudomonadati</taxon>
        <taxon>Pseudomonadota</taxon>
        <taxon>Betaproteobacteria</taxon>
        <taxon>Burkholderiales</taxon>
        <taxon>Sphaerotilaceae</taxon>
        <taxon>Roseateles</taxon>
    </lineage>
</organism>
<dbReference type="RefSeq" id="WP_268153562.1">
    <property type="nucleotide sequence ID" value="NZ_JAPPUW010000024.1"/>
</dbReference>
<dbReference type="PIRSF" id="PIRSF029288">
    <property type="entry name" value="SciE_ImpE"/>
    <property type="match status" value="1"/>
</dbReference>
<sequence>MSQAEQALRDGDPELALRLLTEQVRANPADAKLRVFLFQLLCVLGRWDRALNQLNVAGELDASTLAMVQTYREALQCERLRAQVFGGKKLPMLFGEPEPWTALLLEALLREGSGEAEAAQTLRAQAFEQAPACAGMADGQAFDWLADADMRLGPLLEAVINGRYYWVPFSHLSQLRLEAPVDLRDKVWVPAQLQFRNGGETVALVPTRYADTDLAVPELALARRTEWREPRPGFFTGQGQRLLTTEAGDLALLDLREITFCDSEPA</sequence>
<name>A0A9X4R5T2_9BURK</name>
<proteinExistence type="predicted"/>
<dbReference type="InterPro" id="IPR009211">
    <property type="entry name" value="TagJ"/>
</dbReference>
<evidence type="ECO:0000313" key="2">
    <source>
        <dbReference type="Proteomes" id="UP001152766"/>
    </source>
</evidence>
<dbReference type="SUPFAM" id="SSF144059">
    <property type="entry name" value="ImpE-like"/>
    <property type="match status" value="1"/>
</dbReference>
<evidence type="ECO:0000313" key="1">
    <source>
        <dbReference type="EMBL" id="MDG0864015.1"/>
    </source>
</evidence>
<dbReference type="Proteomes" id="UP001152766">
    <property type="component" value="Unassembled WGS sequence"/>
</dbReference>